<evidence type="ECO:0000259" key="13">
    <source>
        <dbReference type="Pfam" id="PF12627"/>
    </source>
</evidence>
<dbReference type="SUPFAM" id="SSF81891">
    <property type="entry name" value="Poly A polymerase C-terminal region-like"/>
    <property type="match status" value="1"/>
</dbReference>
<dbReference type="PANTHER" id="PTHR46173:SF1">
    <property type="entry name" value="CCA TRNA NUCLEOTIDYLTRANSFERASE 1, MITOCHONDRIAL"/>
    <property type="match status" value="1"/>
</dbReference>
<feature type="binding site" evidence="11">
    <location>
        <position position="44"/>
    </location>
    <ligand>
        <name>Mg(2+)</name>
        <dbReference type="ChEBI" id="CHEBI:18420"/>
    </ligand>
</feature>
<feature type="domain" description="Poly A polymerase head" evidence="12">
    <location>
        <begin position="24"/>
        <end position="144"/>
    </location>
</feature>
<feature type="binding site" evidence="11">
    <location>
        <position position="29"/>
    </location>
    <ligand>
        <name>CTP</name>
        <dbReference type="ChEBI" id="CHEBI:37563"/>
    </ligand>
</feature>
<keyword evidence="3 11" id="KW-0819">tRNA processing</keyword>
<accession>A0ABU9XD85</accession>
<comment type="similarity">
    <text evidence="11">Belongs to the tRNA nucleotidyltransferase/poly(A) polymerase family. Bacterial CCA-adding enzyme type 3 subfamily.</text>
</comment>
<keyword evidence="4 11" id="KW-0548">Nucleotidyltransferase</keyword>
<feature type="binding site" evidence="11">
    <location>
        <position position="159"/>
    </location>
    <ligand>
        <name>CTP</name>
        <dbReference type="ChEBI" id="CHEBI:37563"/>
    </ligand>
</feature>
<sequence>MLLTKPFQDALPIIEAIEEAGHQAYYVGGCVRDFLLNCQIGDIDITTSAKPDVIQAIFDDVIPVGIEHGTVIVRHQDVSYEVTTFRVEGEYSDKRHPDTVEFINQIDKDLERRDFTINALAMDKTGEIIDLFNGREDLENRIIRTVGNGNERFKEDSLRILRAVRFTSQLGFWIDEHTKQAIINVKPEIEGLAIERITKELHKLFAGNYVAKGLEYLVDLHITAHIPILKQFKDIQTLQHITRPLSSLSEVICFIHQREPNIQIRDIVAEWKCSNKVLKNAMHLNEAIRYYKSNGLDNWLVYVLPPELYKGFSQLIAVLLSEKVDLEALTTMHDNLTIRSKKDLAINGNDILEMYPNHKKGPWIHSVLIDMEKQVVLGNVFNTKTMLKEWIKWNPPEIN</sequence>
<evidence type="ECO:0000313" key="15">
    <source>
        <dbReference type="EMBL" id="MEN2766198.1"/>
    </source>
</evidence>
<feature type="binding site" evidence="11">
    <location>
        <position position="29"/>
    </location>
    <ligand>
        <name>ATP</name>
        <dbReference type="ChEBI" id="CHEBI:30616"/>
    </ligand>
</feature>
<feature type="binding site" evidence="11">
    <location>
        <position position="113"/>
    </location>
    <ligand>
        <name>CTP</name>
        <dbReference type="ChEBI" id="CHEBI:37563"/>
    </ligand>
</feature>
<proteinExistence type="inferred from homology"/>
<keyword evidence="9 11" id="KW-0460">Magnesium</keyword>
<keyword evidence="6 11" id="KW-0547">Nucleotide-binding</keyword>
<feature type="binding site" evidence="11">
    <location>
        <position position="32"/>
    </location>
    <ligand>
        <name>CTP</name>
        <dbReference type="ChEBI" id="CHEBI:37563"/>
    </ligand>
</feature>
<keyword evidence="10 11" id="KW-0694">RNA-binding</keyword>
<dbReference type="NCBIfam" id="NF009814">
    <property type="entry name" value="PRK13299.1"/>
    <property type="match status" value="1"/>
</dbReference>
<feature type="binding site" evidence="11">
    <location>
        <position position="156"/>
    </location>
    <ligand>
        <name>CTP</name>
        <dbReference type="ChEBI" id="CHEBI:37563"/>
    </ligand>
</feature>
<comment type="miscellaneous">
    <text evidence="11">A single active site specifically recognizes both ATP and CTP and is responsible for their addition.</text>
</comment>
<feature type="domain" description="tRNA nucleotidyltransferase/poly(A) polymerase RNA and SrmB- binding" evidence="13">
    <location>
        <begin position="171"/>
        <end position="230"/>
    </location>
</feature>
<evidence type="ECO:0000256" key="5">
    <source>
        <dbReference type="ARBA" id="ARBA00022723"/>
    </source>
</evidence>
<dbReference type="CDD" id="cd05398">
    <property type="entry name" value="NT_ClassII-CCAase"/>
    <property type="match status" value="1"/>
</dbReference>
<dbReference type="Gene3D" id="1.10.246.80">
    <property type="match status" value="1"/>
</dbReference>
<feature type="binding site" evidence="11">
    <location>
        <position position="113"/>
    </location>
    <ligand>
        <name>ATP</name>
        <dbReference type="ChEBI" id="CHEBI:30616"/>
    </ligand>
</feature>
<dbReference type="EC" id="2.7.7.72" evidence="11"/>
<feature type="binding site" evidence="11">
    <location>
        <position position="162"/>
    </location>
    <ligand>
        <name>CTP</name>
        <dbReference type="ChEBI" id="CHEBI:37563"/>
    </ligand>
</feature>
<feature type="binding site" evidence="11">
    <location>
        <position position="156"/>
    </location>
    <ligand>
        <name>ATP</name>
        <dbReference type="ChEBI" id="CHEBI:30616"/>
    </ligand>
</feature>
<feature type="binding site" evidence="11">
    <location>
        <position position="165"/>
    </location>
    <ligand>
        <name>CTP</name>
        <dbReference type="ChEBI" id="CHEBI:37563"/>
    </ligand>
</feature>
<reference evidence="15 16" key="1">
    <citation type="submission" date="2024-05" db="EMBL/GenBank/DDBJ databases">
        <authorList>
            <person name="Haq I."/>
            <person name="Ullah Z."/>
            <person name="Ahmad R."/>
            <person name="Li M."/>
            <person name="Tong Y."/>
        </authorList>
    </citation>
    <scope>NUCLEOTIDE SEQUENCE [LARGE SCALE GENOMIC DNA]</scope>
    <source>
        <strain evidence="15 16">16A2E</strain>
    </source>
</reference>
<evidence type="ECO:0000256" key="2">
    <source>
        <dbReference type="ARBA" id="ARBA00022679"/>
    </source>
</evidence>
<comment type="catalytic activity">
    <reaction evidence="11">
        <text>a tRNA precursor + 2 CTP + ATP = a tRNA with a 3' CCA end + 3 diphosphate</text>
        <dbReference type="Rhea" id="RHEA:14433"/>
        <dbReference type="Rhea" id="RHEA-COMP:10465"/>
        <dbReference type="Rhea" id="RHEA-COMP:10468"/>
        <dbReference type="ChEBI" id="CHEBI:30616"/>
        <dbReference type="ChEBI" id="CHEBI:33019"/>
        <dbReference type="ChEBI" id="CHEBI:37563"/>
        <dbReference type="ChEBI" id="CHEBI:74896"/>
        <dbReference type="ChEBI" id="CHEBI:83071"/>
        <dbReference type="EC" id="2.7.7.72"/>
    </reaction>
</comment>
<evidence type="ECO:0000256" key="8">
    <source>
        <dbReference type="ARBA" id="ARBA00022840"/>
    </source>
</evidence>
<feature type="binding site" evidence="11">
    <location>
        <position position="32"/>
    </location>
    <ligand>
        <name>ATP</name>
        <dbReference type="ChEBI" id="CHEBI:30616"/>
    </ligand>
</feature>
<evidence type="ECO:0000256" key="6">
    <source>
        <dbReference type="ARBA" id="ARBA00022741"/>
    </source>
</evidence>
<dbReference type="HAMAP" id="MF_01263">
    <property type="entry name" value="CCA_bact_type3"/>
    <property type="match status" value="1"/>
</dbReference>
<comment type="function">
    <text evidence="11">Catalyzes the addition and repair of the essential 3'-terminal CCA sequence in tRNAs without using a nucleic acid template. Adds these three nucleotides in the order of C, C, and A to the tRNA nucleotide-73, using CTP and ATP as substrates and producing inorganic pyrophosphate. tRNA 3'-terminal CCA addition is required both for tRNA processing and repair. Also involved in tRNA surveillance by mediating tandem CCA addition to generate a CCACCA at the 3' terminus of unstable tRNAs. While stable tRNAs receive only 3'-terminal CCA, unstable tRNAs are marked with CCACCA and rapidly degraded.</text>
</comment>
<keyword evidence="8 11" id="KW-0067">ATP-binding</keyword>
<comment type="subunit">
    <text evidence="11">Homodimer.</text>
</comment>
<evidence type="ECO:0000256" key="1">
    <source>
        <dbReference type="ARBA" id="ARBA00001946"/>
    </source>
</evidence>
<evidence type="ECO:0000256" key="3">
    <source>
        <dbReference type="ARBA" id="ARBA00022694"/>
    </source>
</evidence>
<comment type="catalytic activity">
    <reaction evidence="11">
        <text>a tRNA with a 3' CCA end + 2 CTP + ATP = a tRNA with a 3' CCACCA end + 3 diphosphate</text>
        <dbReference type="Rhea" id="RHEA:76235"/>
        <dbReference type="Rhea" id="RHEA-COMP:10468"/>
        <dbReference type="Rhea" id="RHEA-COMP:18655"/>
        <dbReference type="ChEBI" id="CHEBI:30616"/>
        <dbReference type="ChEBI" id="CHEBI:33019"/>
        <dbReference type="ChEBI" id="CHEBI:37563"/>
        <dbReference type="ChEBI" id="CHEBI:83071"/>
        <dbReference type="ChEBI" id="CHEBI:195187"/>
    </reaction>
</comment>
<dbReference type="InterPro" id="IPR043519">
    <property type="entry name" value="NT_sf"/>
</dbReference>
<keyword evidence="7 11" id="KW-0692">RNA repair</keyword>
<feature type="binding site" evidence="11">
    <location>
        <position position="162"/>
    </location>
    <ligand>
        <name>ATP</name>
        <dbReference type="ChEBI" id="CHEBI:30616"/>
    </ligand>
</feature>
<dbReference type="GO" id="GO:0004810">
    <property type="term" value="F:CCA tRNA nucleotidyltransferase activity"/>
    <property type="evidence" value="ECO:0007669"/>
    <property type="project" value="UniProtKB-EC"/>
</dbReference>
<gene>
    <name evidence="11" type="primary">cca</name>
    <name evidence="15" type="ORF">ABC228_03285</name>
</gene>
<dbReference type="Pfam" id="PF12627">
    <property type="entry name" value="PolyA_pol_RNAbd"/>
    <property type="match status" value="1"/>
</dbReference>
<dbReference type="SUPFAM" id="SSF81301">
    <property type="entry name" value="Nucleotidyltransferase"/>
    <property type="match status" value="1"/>
</dbReference>
<keyword evidence="16" id="KW-1185">Reference proteome</keyword>
<feature type="domain" description="CCA-adding enzyme C-terminal" evidence="14">
    <location>
        <begin position="260"/>
        <end position="391"/>
    </location>
</feature>
<dbReference type="InterPro" id="IPR032828">
    <property type="entry name" value="PolyA_RNA-bd"/>
</dbReference>
<name>A0ABU9XD85_9BACI</name>
<feature type="binding site" evidence="11">
    <location>
        <position position="159"/>
    </location>
    <ligand>
        <name>ATP</name>
        <dbReference type="ChEBI" id="CHEBI:30616"/>
    </ligand>
</feature>
<protein>
    <recommendedName>
        <fullName evidence="11">CCA-adding enzyme</fullName>
        <ecNumber evidence="11">2.7.7.72</ecNumber>
    </recommendedName>
    <alternativeName>
        <fullName evidence="11">CCA tRNA nucleotidyltransferase</fullName>
    </alternativeName>
    <alternativeName>
        <fullName evidence="11">tRNA CCA-pyrophosphorylase</fullName>
    </alternativeName>
    <alternativeName>
        <fullName evidence="11">tRNA adenylyl-/cytidylyl- transferase</fullName>
    </alternativeName>
    <alternativeName>
        <fullName evidence="11">tRNA nucleotidyltransferase</fullName>
    </alternativeName>
    <alternativeName>
        <fullName evidence="11">tRNA-NT</fullName>
    </alternativeName>
</protein>
<dbReference type="InterPro" id="IPR032810">
    <property type="entry name" value="CCA-adding_enz_C"/>
</dbReference>
<evidence type="ECO:0000256" key="4">
    <source>
        <dbReference type="ARBA" id="ARBA00022695"/>
    </source>
</evidence>
<comment type="caution">
    <text evidence="15">The sequence shown here is derived from an EMBL/GenBank/DDBJ whole genome shotgun (WGS) entry which is preliminary data.</text>
</comment>
<evidence type="ECO:0000256" key="9">
    <source>
        <dbReference type="ARBA" id="ARBA00022842"/>
    </source>
</evidence>
<dbReference type="EMBL" id="JBDIML010000001">
    <property type="protein sequence ID" value="MEN2766198.1"/>
    <property type="molecule type" value="Genomic_DNA"/>
</dbReference>
<evidence type="ECO:0000259" key="12">
    <source>
        <dbReference type="Pfam" id="PF01743"/>
    </source>
</evidence>
<dbReference type="Proteomes" id="UP001444625">
    <property type="component" value="Unassembled WGS sequence"/>
</dbReference>
<dbReference type="Pfam" id="PF13735">
    <property type="entry name" value="tRNA_NucTran2_2"/>
    <property type="match status" value="1"/>
</dbReference>
<organism evidence="15 16">
    <name type="scientific">Ornithinibacillus xuwenensis</name>
    <dbReference type="NCBI Taxonomy" id="3144668"/>
    <lineage>
        <taxon>Bacteria</taxon>
        <taxon>Bacillati</taxon>
        <taxon>Bacillota</taxon>
        <taxon>Bacilli</taxon>
        <taxon>Bacillales</taxon>
        <taxon>Bacillaceae</taxon>
        <taxon>Ornithinibacillus</taxon>
    </lineage>
</organism>
<evidence type="ECO:0000256" key="11">
    <source>
        <dbReference type="HAMAP-Rule" id="MF_01263"/>
    </source>
</evidence>
<evidence type="ECO:0000256" key="7">
    <source>
        <dbReference type="ARBA" id="ARBA00022800"/>
    </source>
</evidence>
<dbReference type="Pfam" id="PF01743">
    <property type="entry name" value="PolyA_pol"/>
    <property type="match status" value="1"/>
</dbReference>
<evidence type="ECO:0000256" key="10">
    <source>
        <dbReference type="ARBA" id="ARBA00022884"/>
    </source>
</evidence>
<evidence type="ECO:0000259" key="14">
    <source>
        <dbReference type="Pfam" id="PF13735"/>
    </source>
</evidence>
<dbReference type="InterPro" id="IPR050264">
    <property type="entry name" value="Bact_CCA-adding_enz_type3_sf"/>
</dbReference>
<keyword evidence="5 11" id="KW-0479">Metal-binding</keyword>
<feature type="binding site" evidence="11">
    <location>
        <position position="165"/>
    </location>
    <ligand>
        <name>ATP</name>
        <dbReference type="ChEBI" id="CHEBI:30616"/>
    </ligand>
</feature>
<keyword evidence="2 11" id="KW-0808">Transferase</keyword>
<dbReference type="RefSeq" id="WP_345823652.1">
    <property type="nucleotide sequence ID" value="NZ_JBDIML010000001.1"/>
</dbReference>
<evidence type="ECO:0000313" key="16">
    <source>
        <dbReference type="Proteomes" id="UP001444625"/>
    </source>
</evidence>
<dbReference type="InterPro" id="IPR002646">
    <property type="entry name" value="PolA_pol_head_dom"/>
</dbReference>
<dbReference type="Gene3D" id="3.30.460.10">
    <property type="entry name" value="Beta Polymerase, domain 2"/>
    <property type="match status" value="1"/>
</dbReference>
<dbReference type="Gene3D" id="1.10.3090.10">
    <property type="entry name" value="cca-adding enzyme, domain 2"/>
    <property type="match status" value="1"/>
</dbReference>
<dbReference type="PANTHER" id="PTHR46173">
    <property type="entry name" value="CCA TRNA NUCLEOTIDYLTRANSFERASE 1, MITOCHONDRIAL"/>
    <property type="match status" value="1"/>
</dbReference>
<feature type="binding site" evidence="11">
    <location>
        <position position="42"/>
    </location>
    <ligand>
        <name>Mg(2+)</name>
        <dbReference type="ChEBI" id="CHEBI:18420"/>
    </ligand>
</feature>
<comment type="cofactor">
    <cofactor evidence="1 11">
        <name>Mg(2+)</name>
        <dbReference type="ChEBI" id="CHEBI:18420"/>
    </cofactor>
</comment>
<dbReference type="InterPro" id="IPR023068">
    <property type="entry name" value="CCA-adding_enz_firmicutes"/>
</dbReference>